<feature type="domain" description="Reverse transcriptase zinc-binding" evidence="1">
    <location>
        <begin position="306"/>
        <end position="396"/>
    </location>
</feature>
<organism evidence="2 3">
    <name type="scientific">Cannabis sativa</name>
    <name type="common">Hemp</name>
    <name type="synonym">Marijuana</name>
    <dbReference type="NCBI Taxonomy" id="3483"/>
    <lineage>
        <taxon>Eukaryota</taxon>
        <taxon>Viridiplantae</taxon>
        <taxon>Streptophyta</taxon>
        <taxon>Embryophyta</taxon>
        <taxon>Tracheophyta</taxon>
        <taxon>Spermatophyta</taxon>
        <taxon>Magnoliopsida</taxon>
        <taxon>eudicotyledons</taxon>
        <taxon>Gunneridae</taxon>
        <taxon>Pentapetalae</taxon>
        <taxon>rosids</taxon>
        <taxon>fabids</taxon>
        <taxon>Rosales</taxon>
        <taxon>Cannabaceae</taxon>
        <taxon>Cannabis</taxon>
    </lineage>
</organism>
<dbReference type="EMBL" id="UZAU01000203">
    <property type="status" value="NOT_ANNOTATED_CDS"/>
    <property type="molecule type" value="Genomic_DNA"/>
</dbReference>
<reference evidence="2" key="2">
    <citation type="submission" date="2021-03" db="UniProtKB">
        <authorList>
            <consortium name="EnsemblPlants"/>
        </authorList>
    </citation>
    <scope>IDENTIFICATION</scope>
</reference>
<dbReference type="AlphaFoldDB" id="A0A803NTY2"/>
<evidence type="ECO:0000313" key="2">
    <source>
        <dbReference type="EnsemblPlants" id="cds.evm.model.02.1518"/>
    </source>
</evidence>
<accession>A0A803NTY2</accession>
<sequence length="478" mass="54873">MLFANDSCVYCKANENEATRVLQLLQVSQRASGQQVNNVKSSIFFRKNTGDDTRHIMCEMLRMVEAMENSLYLGLPCTMGRNKNAISGFLKDRMQKKIFSWEVFVKSRKREGMMSKFWWKSQSNSSFKGVSWMSWKRLCRHKHEGGSGFRDLRDYNLAFLGKQGWRLLTNEHSLVSKIYKARYYPKGSFLNANLGHNPSFIWRSIFEAQELVKSGARRSIGGGNEVSILLDPWLPDGQNPYVSSNHPALEGHLVSNLLSVGSKQWDAEVVNDLFNDRDKELIFSIQMSESVVSDSWFWNKSATGFYSVKSAYIALHQANNTVALKADREGYKRQWQLDFPPKVHHFSWRAISGCLPTKVQLNTKHVNVEIMCPFCDLAEQTISHILIDCGFSRECWNISCVNTAAVGGNDFSRWFFRLLESQASEVVREAAMVSWKIWAVRNDIVWNGKTSSALEVVRSARTILDQWISFNHKKWGYC</sequence>
<dbReference type="Pfam" id="PF13966">
    <property type="entry name" value="zf-RVT"/>
    <property type="match status" value="1"/>
</dbReference>
<protein>
    <recommendedName>
        <fullName evidence="1">Reverse transcriptase zinc-binding domain-containing protein</fullName>
    </recommendedName>
</protein>
<name>A0A803NTY2_CANSA</name>
<evidence type="ECO:0000259" key="1">
    <source>
        <dbReference type="Pfam" id="PF13966"/>
    </source>
</evidence>
<dbReference type="Gramene" id="evm.model.02.1518">
    <property type="protein sequence ID" value="cds.evm.model.02.1518"/>
    <property type="gene ID" value="evm.TU.02.1518"/>
</dbReference>
<dbReference type="EnsemblPlants" id="evm.model.02.1518">
    <property type="protein sequence ID" value="cds.evm.model.02.1518"/>
    <property type="gene ID" value="evm.TU.02.1518"/>
</dbReference>
<proteinExistence type="predicted"/>
<reference evidence="2" key="1">
    <citation type="submission" date="2018-11" db="EMBL/GenBank/DDBJ databases">
        <authorList>
            <person name="Grassa J C."/>
        </authorList>
    </citation>
    <scope>NUCLEOTIDE SEQUENCE [LARGE SCALE GENOMIC DNA]</scope>
</reference>
<evidence type="ECO:0000313" key="3">
    <source>
        <dbReference type="Proteomes" id="UP000596661"/>
    </source>
</evidence>
<dbReference type="InterPro" id="IPR026960">
    <property type="entry name" value="RVT-Znf"/>
</dbReference>
<dbReference type="Proteomes" id="UP000596661">
    <property type="component" value="Chromosome 2"/>
</dbReference>
<keyword evidence="3" id="KW-1185">Reference proteome</keyword>
<dbReference type="PANTHER" id="PTHR33116:SF86">
    <property type="entry name" value="REVERSE TRANSCRIPTASE DOMAIN-CONTAINING PROTEIN"/>
    <property type="match status" value="1"/>
</dbReference>
<dbReference type="PANTHER" id="PTHR33116">
    <property type="entry name" value="REVERSE TRANSCRIPTASE ZINC-BINDING DOMAIN-CONTAINING PROTEIN-RELATED-RELATED"/>
    <property type="match status" value="1"/>
</dbReference>